<protein>
    <recommendedName>
        <fullName evidence="5">SWIM-type domain-containing protein</fullName>
    </recommendedName>
</protein>
<feature type="domain" description="SWIM-type" evidence="5">
    <location>
        <begin position="71"/>
        <end position="105"/>
    </location>
</feature>
<dbReference type="SMART" id="SM00575">
    <property type="entry name" value="ZnF_PMZ"/>
    <property type="match status" value="1"/>
</dbReference>
<keyword evidence="7" id="KW-1185">Reference proteome</keyword>
<evidence type="ECO:0000313" key="6">
    <source>
        <dbReference type="EMBL" id="KAJ0187278.1"/>
    </source>
</evidence>
<dbReference type="GO" id="GO:0008270">
    <property type="term" value="F:zinc ion binding"/>
    <property type="evidence" value="ECO:0007669"/>
    <property type="project" value="UniProtKB-KW"/>
</dbReference>
<evidence type="ECO:0000256" key="3">
    <source>
        <dbReference type="ARBA" id="ARBA00022833"/>
    </source>
</evidence>
<evidence type="ECO:0000256" key="4">
    <source>
        <dbReference type="PROSITE-ProRule" id="PRU00325"/>
    </source>
</evidence>
<dbReference type="InterPro" id="IPR006564">
    <property type="entry name" value="Znf_PMZ"/>
</dbReference>
<dbReference type="PROSITE" id="PS50966">
    <property type="entry name" value="ZF_SWIM"/>
    <property type="match status" value="1"/>
</dbReference>
<dbReference type="InterPro" id="IPR007527">
    <property type="entry name" value="Znf_SWIM"/>
</dbReference>
<evidence type="ECO:0000256" key="1">
    <source>
        <dbReference type="ARBA" id="ARBA00022723"/>
    </source>
</evidence>
<evidence type="ECO:0000259" key="5">
    <source>
        <dbReference type="PROSITE" id="PS50966"/>
    </source>
</evidence>
<dbReference type="EMBL" id="NBSK02000009">
    <property type="protein sequence ID" value="KAJ0187278.1"/>
    <property type="molecule type" value="Genomic_DNA"/>
</dbReference>
<organism evidence="6 7">
    <name type="scientific">Lactuca sativa</name>
    <name type="common">Garden lettuce</name>
    <dbReference type="NCBI Taxonomy" id="4236"/>
    <lineage>
        <taxon>Eukaryota</taxon>
        <taxon>Viridiplantae</taxon>
        <taxon>Streptophyta</taxon>
        <taxon>Embryophyta</taxon>
        <taxon>Tracheophyta</taxon>
        <taxon>Spermatophyta</taxon>
        <taxon>Magnoliopsida</taxon>
        <taxon>eudicotyledons</taxon>
        <taxon>Gunneridae</taxon>
        <taxon>Pentapetalae</taxon>
        <taxon>asterids</taxon>
        <taxon>campanulids</taxon>
        <taxon>Asterales</taxon>
        <taxon>Asteraceae</taxon>
        <taxon>Cichorioideae</taxon>
        <taxon>Cichorieae</taxon>
        <taxon>Lactucinae</taxon>
        <taxon>Lactuca</taxon>
    </lineage>
</organism>
<accession>A0A9R1UHT5</accession>
<keyword evidence="1" id="KW-0479">Metal-binding</keyword>
<keyword evidence="2 4" id="KW-0863">Zinc-finger</keyword>
<gene>
    <name evidence="6" type="ORF">LSAT_V11C900492770</name>
</gene>
<comment type="caution">
    <text evidence="6">The sequence shown here is derived from an EMBL/GenBank/DDBJ whole genome shotgun (WGS) entry which is preliminary data.</text>
</comment>
<dbReference type="AlphaFoldDB" id="A0A9R1UHT5"/>
<sequence>MITEAILDYVQRTFNECRLMATSLTTLLTPYAEMLLHKWMQKSVRWKSTKILPAILSPLPSDIYRVFDFKKTCIVDLNCHTCSCGKWHILGIACGHAVAASRHSNIHEYGSDILSG</sequence>
<evidence type="ECO:0000313" key="7">
    <source>
        <dbReference type="Proteomes" id="UP000235145"/>
    </source>
</evidence>
<reference evidence="6 7" key="1">
    <citation type="journal article" date="2017" name="Nat. Commun.">
        <title>Genome assembly with in vitro proximity ligation data and whole-genome triplication in lettuce.</title>
        <authorList>
            <person name="Reyes-Chin-Wo S."/>
            <person name="Wang Z."/>
            <person name="Yang X."/>
            <person name="Kozik A."/>
            <person name="Arikit S."/>
            <person name="Song C."/>
            <person name="Xia L."/>
            <person name="Froenicke L."/>
            <person name="Lavelle D.O."/>
            <person name="Truco M.J."/>
            <person name="Xia R."/>
            <person name="Zhu S."/>
            <person name="Xu C."/>
            <person name="Xu H."/>
            <person name="Xu X."/>
            <person name="Cox K."/>
            <person name="Korf I."/>
            <person name="Meyers B.C."/>
            <person name="Michelmore R.W."/>
        </authorList>
    </citation>
    <scope>NUCLEOTIDE SEQUENCE [LARGE SCALE GENOMIC DNA]</scope>
    <source>
        <strain evidence="7">cv. Salinas</strain>
        <tissue evidence="6">Seedlings</tissue>
    </source>
</reference>
<dbReference type="Pfam" id="PF04434">
    <property type="entry name" value="SWIM"/>
    <property type="match status" value="1"/>
</dbReference>
<evidence type="ECO:0000256" key="2">
    <source>
        <dbReference type="ARBA" id="ARBA00022771"/>
    </source>
</evidence>
<name>A0A9R1UHT5_LACSA</name>
<keyword evidence="3" id="KW-0862">Zinc</keyword>
<dbReference type="Proteomes" id="UP000235145">
    <property type="component" value="Unassembled WGS sequence"/>
</dbReference>
<proteinExistence type="predicted"/>